<dbReference type="Pfam" id="PF00583">
    <property type="entry name" value="Acetyltransf_1"/>
    <property type="match status" value="1"/>
</dbReference>
<accession>A0A3B0A9Y1</accession>
<dbReference type="RefSeq" id="WP_120777582.1">
    <property type="nucleotide sequence ID" value="NZ_JBHLUP010000009.1"/>
</dbReference>
<dbReference type="Proteomes" id="UP000279968">
    <property type="component" value="Unassembled WGS sequence"/>
</dbReference>
<keyword evidence="1 4" id="KW-0808">Transferase</keyword>
<gene>
    <name evidence="4" type="ORF">D7193_01500</name>
</gene>
<evidence type="ECO:0000313" key="4">
    <source>
        <dbReference type="EMBL" id="RKN57391.1"/>
    </source>
</evidence>
<dbReference type="SUPFAM" id="SSF55729">
    <property type="entry name" value="Acyl-CoA N-acyltransferases (Nat)"/>
    <property type="match status" value="1"/>
</dbReference>
<protein>
    <submittedName>
        <fullName evidence="4">GNAT family N-acetyltransferase</fullName>
    </submittedName>
</protein>
<proteinExistence type="predicted"/>
<feature type="domain" description="N-acetyltransferase" evidence="3">
    <location>
        <begin position="21"/>
        <end position="165"/>
    </location>
</feature>
<dbReference type="GO" id="GO:0016747">
    <property type="term" value="F:acyltransferase activity, transferring groups other than amino-acyl groups"/>
    <property type="evidence" value="ECO:0007669"/>
    <property type="project" value="InterPro"/>
</dbReference>
<dbReference type="InterPro" id="IPR050832">
    <property type="entry name" value="Bact_Acetyltransf"/>
</dbReference>
<dbReference type="AlphaFoldDB" id="A0A3B0A9Y1"/>
<evidence type="ECO:0000313" key="5">
    <source>
        <dbReference type="Proteomes" id="UP000279968"/>
    </source>
</evidence>
<dbReference type="CDD" id="cd04301">
    <property type="entry name" value="NAT_SF"/>
    <property type="match status" value="1"/>
</dbReference>
<dbReference type="OrthoDB" id="3371862at2"/>
<dbReference type="InterPro" id="IPR016181">
    <property type="entry name" value="Acyl_CoA_acyltransferase"/>
</dbReference>
<sequence length="261" mass="27375">MGALVNATVAEAVGAPTHPDDPVVTAAACLLAESVPTPCAGLVAYHAPGFAAFLAASLAPPPPLRTLFLRCVVDDTGVRAVADWRLLGRQFLLNGVAVRAQDRGRGLGSLLLEDGAEVARRLGCDGLLLDVSLENTAARNLYQRTGYGDRSYQVWTHLDPATSPTDVPVRIVDWASFTAHRRAYGFGDLRVRVGADEFAVRCVGAAARVPDGATGAAIRAALGQLLGIDQWYVTGASAAPNAEPAFAHFARMGRSLPPPGR</sequence>
<keyword evidence="2" id="KW-0012">Acyltransferase</keyword>
<comment type="caution">
    <text evidence="4">The sequence shown here is derived from an EMBL/GenBank/DDBJ whole genome shotgun (WGS) entry which is preliminary data.</text>
</comment>
<dbReference type="InterPro" id="IPR000182">
    <property type="entry name" value="GNAT_dom"/>
</dbReference>
<name>A0A3B0A9Y1_9ACTN</name>
<reference evidence="4 5" key="1">
    <citation type="journal article" date="2015" name="Int. J. Syst. Evol. Microbiol.">
        <title>Micromonospora costi sp. nov., isolated from a leaf of Costus speciosus.</title>
        <authorList>
            <person name="Thawai C."/>
        </authorList>
    </citation>
    <scope>NUCLEOTIDE SEQUENCE [LARGE SCALE GENOMIC DNA]</scope>
    <source>
        <strain evidence="4 5">CS1-12</strain>
    </source>
</reference>
<keyword evidence="5" id="KW-1185">Reference proteome</keyword>
<dbReference type="EMBL" id="RBAN01000001">
    <property type="protein sequence ID" value="RKN57391.1"/>
    <property type="molecule type" value="Genomic_DNA"/>
</dbReference>
<evidence type="ECO:0000256" key="2">
    <source>
        <dbReference type="ARBA" id="ARBA00023315"/>
    </source>
</evidence>
<dbReference type="Gene3D" id="3.40.630.30">
    <property type="match status" value="1"/>
</dbReference>
<dbReference type="PANTHER" id="PTHR43877">
    <property type="entry name" value="AMINOALKYLPHOSPHONATE N-ACETYLTRANSFERASE-RELATED-RELATED"/>
    <property type="match status" value="1"/>
</dbReference>
<dbReference type="PROSITE" id="PS51186">
    <property type="entry name" value="GNAT"/>
    <property type="match status" value="1"/>
</dbReference>
<evidence type="ECO:0000259" key="3">
    <source>
        <dbReference type="PROSITE" id="PS51186"/>
    </source>
</evidence>
<evidence type="ECO:0000256" key="1">
    <source>
        <dbReference type="ARBA" id="ARBA00022679"/>
    </source>
</evidence>
<organism evidence="4 5">
    <name type="scientific">Micromonospora costi</name>
    <dbReference type="NCBI Taxonomy" id="1530042"/>
    <lineage>
        <taxon>Bacteria</taxon>
        <taxon>Bacillati</taxon>
        <taxon>Actinomycetota</taxon>
        <taxon>Actinomycetes</taxon>
        <taxon>Micromonosporales</taxon>
        <taxon>Micromonosporaceae</taxon>
        <taxon>Micromonospora</taxon>
    </lineage>
</organism>
<dbReference type="PANTHER" id="PTHR43877:SF2">
    <property type="entry name" value="AMINOALKYLPHOSPHONATE N-ACETYLTRANSFERASE-RELATED"/>
    <property type="match status" value="1"/>
</dbReference>